<accession>A4VFZ2</accession>
<evidence type="ECO:0000256" key="5">
    <source>
        <dbReference type="ARBA" id="ARBA00022598"/>
    </source>
</evidence>
<protein>
    <recommendedName>
        <fullName evidence="4">Biotin carboxylase</fullName>
    </recommendedName>
    <alternativeName>
        <fullName evidence="9">Acetyl-coenzyme A carboxylase biotin carboxylase subunit A</fullName>
    </alternativeName>
</protein>
<dbReference type="InterPro" id="IPR005479">
    <property type="entry name" value="CPAse_ATP-bd"/>
</dbReference>
<evidence type="ECO:0000259" key="12">
    <source>
        <dbReference type="PROSITE" id="PS50975"/>
    </source>
</evidence>
<dbReference type="PROSITE" id="PS00867">
    <property type="entry name" value="CPSASE_2"/>
    <property type="match status" value="1"/>
</dbReference>
<keyword evidence="8" id="KW-0092">Biotin</keyword>
<dbReference type="SUPFAM" id="SSF56059">
    <property type="entry name" value="Glutathione synthetase ATP-binding domain-like"/>
    <property type="match status" value="1"/>
</dbReference>
<reference evidence="14 15" key="1">
    <citation type="journal article" date="2008" name="Proc. Natl. Acad. Sci. U.S.A.">
        <title>Nitrogen fixation island and rhizosphere competence traits in the genome of root-associated Pseudomonas stutzeri A1501.</title>
        <authorList>
            <person name="Yan Y."/>
            <person name="Yang J."/>
            <person name="Dou Y."/>
            <person name="Chen M."/>
            <person name="Ping S."/>
            <person name="Peng J."/>
            <person name="Lu W."/>
            <person name="Zhang W."/>
            <person name="Yao Z."/>
            <person name="Li H."/>
            <person name="Liu W."/>
            <person name="He S."/>
            <person name="Geng L."/>
            <person name="Zhang X."/>
            <person name="Yang F."/>
            <person name="Yu H."/>
            <person name="Zhan Y."/>
            <person name="Li D."/>
            <person name="Lin Z."/>
            <person name="Wang Y."/>
            <person name="Elmerich C."/>
            <person name="Lin M."/>
            <person name="Jin Q."/>
        </authorList>
    </citation>
    <scope>NUCLEOTIDE SEQUENCE [LARGE SCALE GENOMIC DNA]</scope>
    <source>
        <strain evidence="14 15">A1501</strain>
    </source>
</reference>
<evidence type="ECO:0000256" key="7">
    <source>
        <dbReference type="ARBA" id="ARBA00022840"/>
    </source>
</evidence>
<dbReference type="PANTHER" id="PTHR48095">
    <property type="entry name" value="PYRUVATE CARBOXYLASE SUBUNIT A"/>
    <property type="match status" value="1"/>
</dbReference>
<dbReference type="InterPro" id="IPR051602">
    <property type="entry name" value="ACC_Biotin_Carboxylase"/>
</dbReference>
<dbReference type="SMART" id="SM00878">
    <property type="entry name" value="Biotin_carb_C"/>
    <property type="match status" value="1"/>
</dbReference>
<name>A4VFZ2_STUS1</name>
<evidence type="ECO:0000256" key="8">
    <source>
        <dbReference type="ARBA" id="ARBA00023267"/>
    </source>
</evidence>
<feature type="domain" description="ATP-grasp" evidence="12">
    <location>
        <begin position="206"/>
        <end position="402"/>
    </location>
</feature>
<dbReference type="InterPro" id="IPR005481">
    <property type="entry name" value="BC-like_N"/>
</dbReference>
<keyword evidence="7 11" id="KW-0067">ATP-binding</keyword>
<dbReference type="SUPFAM" id="SSF51246">
    <property type="entry name" value="Rudiment single hybrid motif"/>
    <property type="match status" value="1"/>
</dbReference>
<gene>
    <name evidence="14" type="primary">accC-2</name>
    <name evidence="14" type="ordered locus">PST_0186</name>
</gene>
<evidence type="ECO:0000313" key="14">
    <source>
        <dbReference type="EMBL" id="ABP77893.1"/>
    </source>
</evidence>
<proteinExistence type="predicted"/>
<sequence length="558" mass="61899">MRINDFRIVLPVVRLHFAEQSNLRRFCLTGQETVIPDTHISKYLSQRKQLFIFSNPPHGRRVKRIASKASDPDPLAGRLLNDPREDSVIKKLLIANRGEIAVRIVRACAEMGVRSVAVFSEADRHALHVKRADEAYFIGEDPLAGYLNPRKLVNLAVETGCDALHPGYGFLSENAELAEICAERGIKFVGPSADVIRRMGDKTEARRSMIKAGVPVTPGTEGNVKDLAEALREAERIGYPVMLKATSGGGGRGIRRCNSQAELESAYPRVISEATKAFGSAEVFLEKCIVEPKHIEAQVLADSFGNTVHLFERDCSIQRRNQKLIEIAPSPQLTPEQRAYIGDLAVRAAKAVGYENAGTVEFLLADGEVYFMEMNTRVQVEHTITEEITGIDIVREQIRIASGQPLSVKQEDIQHRGFSLQFRINAEDPRNNFLPCFGKITRYYAPGGPGVRTDTAIYTGYTIPPYYDSMCLKLVVWALTWEEALARGSRALDDMRVQGVKTTATYYQQILANPDFRSGQFNTSFVDNHPELLNYSIKRKPGELALAIAAAIAAHAGL</sequence>
<dbReference type="Pfam" id="PF00289">
    <property type="entry name" value="Biotin_carb_N"/>
    <property type="match status" value="1"/>
</dbReference>
<evidence type="ECO:0000256" key="10">
    <source>
        <dbReference type="ARBA" id="ARBA00048600"/>
    </source>
</evidence>
<evidence type="ECO:0000256" key="9">
    <source>
        <dbReference type="ARBA" id="ARBA00033786"/>
    </source>
</evidence>
<dbReference type="FunFam" id="3.30.1490.20:FF:000003">
    <property type="entry name" value="acetyl-CoA carboxylase isoform X1"/>
    <property type="match status" value="1"/>
</dbReference>
<evidence type="ECO:0000256" key="6">
    <source>
        <dbReference type="ARBA" id="ARBA00022741"/>
    </source>
</evidence>
<dbReference type="GO" id="GO:0004075">
    <property type="term" value="F:biotin carboxylase activity"/>
    <property type="evidence" value="ECO:0007669"/>
    <property type="project" value="UniProtKB-EC"/>
</dbReference>
<evidence type="ECO:0000256" key="4">
    <source>
        <dbReference type="ARBA" id="ARBA00017242"/>
    </source>
</evidence>
<dbReference type="PROSITE" id="PS50979">
    <property type="entry name" value="BC"/>
    <property type="match status" value="1"/>
</dbReference>
<dbReference type="GO" id="GO:0046872">
    <property type="term" value="F:metal ion binding"/>
    <property type="evidence" value="ECO:0007669"/>
    <property type="project" value="InterPro"/>
</dbReference>
<dbReference type="FunFam" id="3.40.50.20:FF:000010">
    <property type="entry name" value="Propionyl-CoA carboxylase subunit alpha"/>
    <property type="match status" value="1"/>
</dbReference>
<dbReference type="AlphaFoldDB" id="A4VFZ2"/>
<keyword evidence="5" id="KW-0436">Ligase</keyword>
<keyword evidence="15" id="KW-1185">Reference proteome</keyword>
<dbReference type="Gene3D" id="3.30.470.20">
    <property type="entry name" value="ATP-grasp fold, B domain"/>
    <property type="match status" value="1"/>
</dbReference>
<comment type="catalytic activity">
    <reaction evidence="10">
        <text>N(6)-biotinyl-L-lysyl-[protein] + hydrogencarbonate + ATP = N(6)-carboxybiotinyl-L-lysyl-[protein] + ADP + phosphate + H(+)</text>
        <dbReference type="Rhea" id="RHEA:13501"/>
        <dbReference type="Rhea" id="RHEA-COMP:10505"/>
        <dbReference type="Rhea" id="RHEA-COMP:10506"/>
        <dbReference type="ChEBI" id="CHEBI:15378"/>
        <dbReference type="ChEBI" id="CHEBI:17544"/>
        <dbReference type="ChEBI" id="CHEBI:30616"/>
        <dbReference type="ChEBI" id="CHEBI:43474"/>
        <dbReference type="ChEBI" id="CHEBI:83144"/>
        <dbReference type="ChEBI" id="CHEBI:83145"/>
        <dbReference type="ChEBI" id="CHEBI:456216"/>
        <dbReference type="EC" id="6.3.4.14"/>
    </reaction>
</comment>
<dbReference type="HOGENOM" id="CLU_000395_3_2_6"/>
<dbReference type="InterPro" id="IPR011764">
    <property type="entry name" value="Biotin_carboxylation_dom"/>
</dbReference>
<dbReference type="NCBIfam" id="NF005525">
    <property type="entry name" value="PRK07178.1"/>
    <property type="match status" value="1"/>
</dbReference>
<dbReference type="InterPro" id="IPR011761">
    <property type="entry name" value="ATP-grasp"/>
</dbReference>
<evidence type="ECO:0000256" key="2">
    <source>
        <dbReference type="ARBA" id="ARBA00004956"/>
    </source>
</evidence>
<evidence type="ECO:0000313" key="15">
    <source>
        <dbReference type="Proteomes" id="UP000000233"/>
    </source>
</evidence>
<dbReference type="PROSITE" id="PS50975">
    <property type="entry name" value="ATP_GRASP"/>
    <property type="match status" value="1"/>
</dbReference>
<dbReference type="NCBIfam" id="NF006367">
    <property type="entry name" value="PRK08591.1"/>
    <property type="match status" value="1"/>
</dbReference>
<evidence type="ECO:0000256" key="11">
    <source>
        <dbReference type="PROSITE-ProRule" id="PRU00409"/>
    </source>
</evidence>
<dbReference type="EMBL" id="CP000304">
    <property type="protein sequence ID" value="ABP77893.1"/>
    <property type="molecule type" value="Genomic_DNA"/>
</dbReference>
<comment type="function">
    <text evidence="1">This protein is a component of the acetyl coenzyme A carboxylase complex; first, biotin carboxylase catalyzes the carboxylation of the carrier protein and then the transcarboxylase transfers the carboxyl group to form malonyl-CoA.</text>
</comment>
<dbReference type="Pfam" id="PF02785">
    <property type="entry name" value="Biotin_carb_C"/>
    <property type="match status" value="1"/>
</dbReference>
<evidence type="ECO:0000256" key="1">
    <source>
        <dbReference type="ARBA" id="ARBA00003761"/>
    </source>
</evidence>
<comment type="subunit">
    <text evidence="3">Acetyl-CoA carboxylase is a heterohexamer of biotin carboxyl carrier protein, biotin carboxylase and the two subunits of carboxyl transferase in a 2:2 complex.</text>
</comment>
<dbReference type="SUPFAM" id="SSF52440">
    <property type="entry name" value="PreATP-grasp domain"/>
    <property type="match status" value="1"/>
</dbReference>
<dbReference type="InterPro" id="IPR011054">
    <property type="entry name" value="Rudment_hybrid_motif"/>
</dbReference>
<dbReference type="Proteomes" id="UP000000233">
    <property type="component" value="Chromosome"/>
</dbReference>
<feature type="domain" description="Biotin carboxylation" evidence="13">
    <location>
        <begin position="88"/>
        <end position="531"/>
    </location>
</feature>
<comment type="pathway">
    <text evidence="2">Lipid metabolism; malonyl-CoA biosynthesis; malonyl-CoA from acetyl-CoA: step 1/1.</text>
</comment>
<organism evidence="14 15">
    <name type="scientific">Stutzerimonas stutzeri (strain A1501)</name>
    <name type="common">Pseudomonas stutzeri</name>
    <dbReference type="NCBI Taxonomy" id="379731"/>
    <lineage>
        <taxon>Bacteria</taxon>
        <taxon>Pseudomonadati</taxon>
        <taxon>Pseudomonadota</taxon>
        <taxon>Gammaproteobacteria</taxon>
        <taxon>Pseudomonadales</taxon>
        <taxon>Pseudomonadaceae</taxon>
        <taxon>Stutzerimonas</taxon>
    </lineage>
</organism>
<dbReference type="PROSITE" id="PS00866">
    <property type="entry name" value="CPSASE_1"/>
    <property type="match status" value="1"/>
</dbReference>
<dbReference type="PANTHER" id="PTHR48095:SF1">
    <property type="entry name" value="BIOTIN CARBOXYLASE"/>
    <property type="match status" value="1"/>
</dbReference>
<keyword evidence="6 11" id="KW-0547">Nucleotide-binding</keyword>
<evidence type="ECO:0000259" key="13">
    <source>
        <dbReference type="PROSITE" id="PS50979"/>
    </source>
</evidence>
<dbReference type="eggNOG" id="COG0439">
    <property type="taxonomic scope" value="Bacteria"/>
</dbReference>
<dbReference type="InterPro" id="IPR005482">
    <property type="entry name" value="Biotin_COase_C"/>
</dbReference>
<dbReference type="KEGG" id="psa:PST_0186"/>
<dbReference type="GO" id="GO:0005524">
    <property type="term" value="F:ATP binding"/>
    <property type="evidence" value="ECO:0007669"/>
    <property type="project" value="UniProtKB-UniRule"/>
</dbReference>
<dbReference type="InterPro" id="IPR016185">
    <property type="entry name" value="PreATP-grasp_dom_sf"/>
</dbReference>
<dbReference type="Pfam" id="PF02786">
    <property type="entry name" value="CPSase_L_D2"/>
    <property type="match status" value="1"/>
</dbReference>
<evidence type="ECO:0000256" key="3">
    <source>
        <dbReference type="ARBA" id="ARBA00011750"/>
    </source>
</evidence>